<organism evidence="2 3">
    <name type="scientific">Panicum virgatum</name>
    <name type="common">Blackwell switchgrass</name>
    <dbReference type="NCBI Taxonomy" id="38727"/>
    <lineage>
        <taxon>Eukaryota</taxon>
        <taxon>Viridiplantae</taxon>
        <taxon>Streptophyta</taxon>
        <taxon>Embryophyta</taxon>
        <taxon>Tracheophyta</taxon>
        <taxon>Spermatophyta</taxon>
        <taxon>Magnoliopsida</taxon>
        <taxon>Liliopsida</taxon>
        <taxon>Poales</taxon>
        <taxon>Poaceae</taxon>
        <taxon>PACMAD clade</taxon>
        <taxon>Panicoideae</taxon>
        <taxon>Panicodae</taxon>
        <taxon>Paniceae</taxon>
        <taxon>Panicinae</taxon>
        <taxon>Panicum</taxon>
        <taxon>Panicum sect. Hiantes</taxon>
    </lineage>
</organism>
<gene>
    <name evidence="2" type="ORF">PVAP13_9NG062122</name>
</gene>
<name>A0A8T0MGH0_PANVG</name>
<feature type="region of interest" description="Disordered" evidence="1">
    <location>
        <begin position="23"/>
        <end position="46"/>
    </location>
</feature>
<proteinExistence type="predicted"/>
<protein>
    <submittedName>
        <fullName evidence="2">Uncharacterized protein</fullName>
    </submittedName>
</protein>
<accession>A0A8T0MGH0</accession>
<sequence length="178" mass="19831">MSTPQQLSFVVPQASVAPALLTTDDAELKPLPGATTTSTTKRAEPEIDADANAASWGNNAEAEQQAHRGRCTASLRHLTTPRFVPCLAWTFDEPFDEETFVTAPDAERDAELILENMNDQQEFEEEPSQFSSLPKDAGFRRWFFLGLTPSQLPVEMVRHTTVGWKSYISVDPAANYWL</sequence>
<evidence type="ECO:0000313" key="2">
    <source>
        <dbReference type="EMBL" id="KAG2534359.1"/>
    </source>
</evidence>
<dbReference type="Proteomes" id="UP000823388">
    <property type="component" value="Chromosome 9N"/>
</dbReference>
<reference evidence="2" key="1">
    <citation type="submission" date="2020-05" db="EMBL/GenBank/DDBJ databases">
        <title>WGS assembly of Panicum virgatum.</title>
        <authorList>
            <person name="Lovell J.T."/>
            <person name="Jenkins J."/>
            <person name="Shu S."/>
            <person name="Juenger T.E."/>
            <person name="Schmutz J."/>
        </authorList>
    </citation>
    <scope>NUCLEOTIDE SEQUENCE</scope>
    <source>
        <strain evidence="2">AP13</strain>
    </source>
</reference>
<evidence type="ECO:0000256" key="1">
    <source>
        <dbReference type="SAM" id="MobiDB-lite"/>
    </source>
</evidence>
<comment type="caution">
    <text evidence="2">The sequence shown here is derived from an EMBL/GenBank/DDBJ whole genome shotgun (WGS) entry which is preliminary data.</text>
</comment>
<evidence type="ECO:0000313" key="3">
    <source>
        <dbReference type="Proteomes" id="UP000823388"/>
    </source>
</evidence>
<keyword evidence="3" id="KW-1185">Reference proteome</keyword>
<dbReference type="EMBL" id="CM029054">
    <property type="protein sequence ID" value="KAG2534359.1"/>
    <property type="molecule type" value="Genomic_DNA"/>
</dbReference>
<dbReference type="AlphaFoldDB" id="A0A8T0MGH0"/>